<name>A0A7G8TC61_9FIRM</name>
<dbReference type="SUPFAM" id="SSF52743">
    <property type="entry name" value="Subtilisin-like"/>
    <property type="match status" value="1"/>
</dbReference>
<proteinExistence type="predicted"/>
<gene>
    <name evidence="2" type="ORF">HCR03_02515</name>
</gene>
<dbReference type="KEGG" id="cfem:HCR03_02515"/>
<evidence type="ECO:0000259" key="1">
    <source>
        <dbReference type="Pfam" id="PF00082"/>
    </source>
</evidence>
<dbReference type="AlphaFoldDB" id="A0A7G8TC61"/>
<dbReference type="EMBL" id="CP060286">
    <property type="protein sequence ID" value="QNK41202.1"/>
    <property type="molecule type" value="Genomic_DNA"/>
</dbReference>
<dbReference type="Proteomes" id="UP000515909">
    <property type="component" value="Chromosome"/>
</dbReference>
<reference evidence="2 3" key="1">
    <citation type="submission" date="2020-08" db="EMBL/GenBank/DDBJ databases">
        <title>The isolate Caproiciproducens sp. 7D4C2 produces n-caproate at mildly acidic conditions from hexoses: genome and rBOX comparison with related strains and chain-elongating bacteria.</title>
        <authorList>
            <person name="Esquivel-Elizondo S."/>
            <person name="Bagci C."/>
            <person name="Temovska M."/>
            <person name="Jeon B.S."/>
            <person name="Bessarab I."/>
            <person name="Williams R.B.H."/>
            <person name="Huson D.H."/>
            <person name="Angenent L.T."/>
        </authorList>
    </citation>
    <scope>NUCLEOTIDE SEQUENCE [LARGE SCALE GENOMIC DNA]</scope>
    <source>
        <strain evidence="2 3">7D4C2</strain>
    </source>
</reference>
<feature type="domain" description="Peptidase S8/S53" evidence="1">
    <location>
        <begin position="2"/>
        <end position="165"/>
    </location>
</feature>
<dbReference type="GO" id="GO:0006508">
    <property type="term" value="P:proteolysis"/>
    <property type="evidence" value="ECO:0007669"/>
    <property type="project" value="InterPro"/>
</dbReference>
<sequence>MLIALIDDGIESSMLPLNVVRYDYSVERDGNIHVRASTDRILTNHGTTCAQIITKYAPKAEYCSLRIFHDASLQASCDQLVSALTWCLVRKVPIIHLSVGSSMLNDFSKIRTVTAKLLHQGQIVIAAHSNRRSYSLPACLNGVFSVVADAALSDCSYCNNRAFDGFSFSASSRHLLNLPSGNTWMTPVCNSYAAPTITAVIHNILTQNRTFPVSLGRLYLAMTHSQKLPKFTRPDFIEDAILINPAKYPLLTQHFFFHCVNEFDEFKNWEDIISQKHDLIYLPPVQHLDTLGLQLFLLNADISASLLYGSVKLPCPNVKIGDRLIWNEQFSDFFSQNMDWKNSQQELKKEICPIVFVYGCNLDAVECACQLKKCFMHAGYQCICLSNHRYSYLYGMCYISNVNFSLQMLKNISLEYNPDIIVCCLQTVCLNLGKAEDTYFVLCGNSYNEVNDSNWSVVSVPLEENDVLKVYEKILNYFHA</sequence>
<dbReference type="GO" id="GO:0004252">
    <property type="term" value="F:serine-type endopeptidase activity"/>
    <property type="evidence" value="ECO:0007669"/>
    <property type="project" value="InterPro"/>
</dbReference>
<dbReference type="Pfam" id="PF00082">
    <property type="entry name" value="Peptidase_S8"/>
    <property type="match status" value="1"/>
</dbReference>
<dbReference type="InterPro" id="IPR000209">
    <property type="entry name" value="Peptidase_S8/S53_dom"/>
</dbReference>
<organism evidence="2 3">
    <name type="scientific">Caproicibacter fermentans</name>
    <dbReference type="NCBI Taxonomy" id="2576756"/>
    <lineage>
        <taxon>Bacteria</taxon>
        <taxon>Bacillati</taxon>
        <taxon>Bacillota</taxon>
        <taxon>Clostridia</taxon>
        <taxon>Eubacteriales</taxon>
        <taxon>Acutalibacteraceae</taxon>
        <taxon>Caproicibacter</taxon>
    </lineage>
</organism>
<evidence type="ECO:0000313" key="3">
    <source>
        <dbReference type="Proteomes" id="UP000515909"/>
    </source>
</evidence>
<dbReference type="RefSeq" id="WP_187036545.1">
    <property type="nucleotide sequence ID" value="NZ_CP060286.1"/>
</dbReference>
<dbReference type="InterPro" id="IPR036852">
    <property type="entry name" value="Peptidase_S8/S53_dom_sf"/>
</dbReference>
<accession>A0A7G8TC61</accession>
<evidence type="ECO:0000313" key="2">
    <source>
        <dbReference type="EMBL" id="QNK41202.1"/>
    </source>
</evidence>
<dbReference type="Gene3D" id="3.40.50.200">
    <property type="entry name" value="Peptidase S8/S53 domain"/>
    <property type="match status" value="1"/>
</dbReference>
<protein>
    <submittedName>
        <fullName evidence="2">S8 family serine peptidase</fullName>
    </submittedName>
</protein>